<accession>A0A8E0WTI3</accession>
<organism evidence="2 3">
    <name type="scientific">Sphingobium indicum F2</name>
    <dbReference type="NCBI Taxonomy" id="1450518"/>
    <lineage>
        <taxon>Bacteria</taxon>
        <taxon>Pseudomonadati</taxon>
        <taxon>Pseudomonadota</taxon>
        <taxon>Alphaproteobacteria</taxon>
        <taxon>Sphingomonadales</taxon>
        <taxon>Sphingomonadaceae</taxon>
        <taxon>Sphingobium</taxon>
    </lineage>
</organism>
<feature type="signal peptide" evidence="1">
    <location>
        <begin position="1"/>
        <end position="23"/>
    </location>
</feature>
<name>A0A8E0WTI3_9SPHN</name>
<evidence type="ECO:0000256" key="1">
    <source>
        <dbReference type="SAM" id="SignalP"/>
    </source>
</evidence>
<proteinExistence type="predicted"/>
<evidence type="ECO:0000313" key="3">
    <source>
        <dbReference type="Proteomes" id="UP000028135"/>
    </source>
</evidence>
<sequence length="107" mass="12092">MKTGFCALALAIGLALLPVPAHADDPNDPTMRSAAARARDRATIKRMNQQQLAYVRQRDARIMQNYRQAQGQREGYADARDEYARSMAEWRQAVAACNAGRWEYCDD</sequence>
<gene>
    <name evidence="2" type="ORF">AL00_06925</name>
</gene>
<dbReference type="AlphaFoldDB" id="A0A8E0WTI3"/>
<dbReference type="Proteomes" id="UP000028135">
    <property type="component" value="Unassembled WGS sequence"/>
</dbReference>
<dbReference type="RefSeq" id="WP_025160439.1">
    <property type="nucleotide sequence ID" value="NZ_JANF02000030.1"/>
</dbReference>
<feature type="chain" id="PRO_5034688450" evidence="1">
    <location>
        <begin position="24"/>
        <end position="107"/>
    </location>
</feature>
<dbReference type="EMBL" id="JANF02000030">
    <property type="protein sequence ID" value="KER37135.1"/>
    <property type="molecule type" value="Genomic_DNA"/>
</dbReference>
<evidence type="ECO:0000313" key="2">
    <source>
        <dbReference type="EMBL" id="KER37135.1"/>
    </source>
</evidence>
<comment type="caution">
    <text evidence="2">The sequence shown here is derived from an EMBL/GenBank/DDBJ whole genome shotgun (WGS) entry which is preliminary data.</text>
</comment>
<keyword evidence="1" id="KW-0732">Signal</keyword>
<reference evidence="2 3" key="1">
    <citation type="submission" date="2014-05" db="EMBL/GenBank/DDBJ databases">
        <title>Genome Announcement of Sphingobium lucknowense F2.</title>
        <authorList>
            <person name="Lal R."/>
            <person name="Negi V."/>
            <person name="Lata P."/>
            <person name="Sangwan N."/>
            <person name="Gupta S.K."/>
            <person name="Rao D.L.N."/>
            <person name="Das S."/>
        </authorList>
    </citation>
    <scope>NUCLEOTIDE SEQUENCE [LARGE SCALE GENOMIC DNA]</scope>
    <source>
        <strain evidence="2 3">F2</strain>
    </source>
</reference>
<protein>
    <submittedName>
        <fullName evidence="2">Uncharacterized protein</fullName>
    </submittedName>
</protein>